<dbReference type="AlphaFoldDB" id="A0A837J4I5"/>
<dbReference type="GO" id="GO:0003677">
    <property type="term" value="F:DNA binding"/>
    <property type="evidence" value="ECO:0007669"/>
    <property type="project" value="InterPro"/>
</dbReference>
<organism evidence="1 2">
    <name type="scientific">Aliarcobacter butzleri L351</name>
    <dbReference type="NCBI Taxonomy" id="1447259"/>
    <lineage>
        <taxon>Bacteria</taxon>
        <taxon>Pseudomonadati</taxon>
        <taxon>Campylobacterota</taxon>
        <taxon>Epsilonproteobacteria</taxon>
        <taxon>Campylobacterales</taxon>
        <taxon>Arcobacteraceae</taxon>
        <taxon>Aliarcobacter</taxon>
    </lineage>
</organism>
<evidence type="ECO:0000313" key="2">
    <source>
        <dbReference type="Proteomes" id="UP000035526"/>
    </source>
</evidence>
<gene>
    <name evidence="1" type="ORF">AF76_08175</name>
</gene>
<dbReference type="RefSeq" id="WP_046991965.1">
    <property type="nucleotide sequence ID" value="NZ_JAIS01000088.1"/>
</dbReference>
<reference evidence="1 2" key="1">
    <citation type="submission" date="2014-01" db="EMBL/GenBank/DDBJ databases">
        <title>Development of a Comparative Genomic Fingerprinting Assay for High Resolution Genotyping of Arcobacter butzleri.</title>
        <authorList>
            <person name="Webb A.L."/>
            <person name="Inglis G.D."/>
            <person name="Kruczkiewicz P."/>
            <person name="Selinger L.B."/>
            <person name="Taboada E.N."/>
        </authorList>
    </citation>
    <scope>NUCLEOTIDE SEQUENCE [LARGE SCALE GENOMIC DNA]</scope>
    <source>
        <strain evidence="1 2">L351</strain>
    </source>
</reference>
<comment type="caution">
    <text evidence="1">The sequence shown here is derived from an EMBL/GenBank/DDBJ whole genome shotgun (WGS) entry which is preliminary data.</text>
</comment>
<evidence type="ECO:0008006" key="3">
    <source>
        <dbReference type="Google" id="ProtNLM"/>
    </source>
</evidence>
<accession>A0A837J4I5</accession>
<evidence type="ECO:0000313" key="1">
    <source>
        <dbReference type="EMBL" id="KLE00233.1"/>
    </source>
</evidence>
<dbReference type="InterPro" id="IPR010982">
    <property type="entry name" value="Lambda_DNA-bd_dom_sf"/>
</dbReference>
<name>A0A837J4I5_9BACT</name>
<dbReference type="Proteomes" id="UP000035526">
    <property type="component" value="Unassembled WGS sequence"/>
</dbReference>
<protein>
    <recommendedName>
        <fullName evidence="3">HTH cro/C1-type domain-containing protein</fullName>
    </recommendedName>
</protein>
<dbReference type="EMBL" id="JAIS01000088">
    <property type="protein sequence ID" value="KLE00233.1"/>
    <property type="molecule type" value="Genomic_DNA"/>
</dbReference>
<proteinExistence type="predicted"/>
<sequence>MSLDKVYRKIHRLVSDNEDKDISQKEMSERIGCSLDTYSAHYRGSNKPKAAAQLLELLNMLDNDQIVMTVRTYKEEDLKD</sequence>
<dbReference type="Gene3D" id="1.10.260.40">
    <property type="entry name" value="lambda repressor-like DNA-binding domains"/>
    <property type="match status" value="1"/>
</dbReference>
<dbReference type="SUPFAM" id="SSF47413">
    <property type="entry name" value="lambda repressor-like DNA-binding domains"/>
    <property type="match status" value="1"/>
</dbReference>